<evidence type="ECO:0000256" key="1">
    <source>
        <dbReference type="ARBA" id="ARBA00004496"/>
    </source>
</evidence>
<dbReference type="STRING" id="7719.ENSCINP00000003396"/>
<evidence type="ECO:0000313" key="8">
    <source>
        <dbReference type="Proteomes" id="UP000008144"/>
    </source>
</evidence>
<proteinExistence type="predicted"/>
<keyword evidence="3" id="KW-0479">Metal-binding</keyword>
<dbReference type="AlphaFoldDB" id="F6X892"/>
<reference evidence="8" key="1">
    <citation type="journal article" date="2002" name="Science">
        <title>The draft genome of Ciona intestinalis: insights into chordate and vertebrate origins.</title>
        <authorList>
            <person name="Dehal P."/>
            <person name="Satou Y."/>
            <person name="Campbell R.K."/>
            <person name="Chapman J."/>
            <person name="Degnan B."/>
            <person name="De Tomaso A."/>
            <person name="Davidson B."/>
            <person name="Di Gregorio A."/>
            <person name="Gelpke M."/>
            <person name="Goodstein D.M."/>
            <person name="Harafuji N."/>
            <person name="Hastings K.E."/>
            <person name="Ho I."/>
            <person name="Hotta K."/>
            <person name="Huang W."/>
            <person name="Kawashima T."/>
            <person name="Lemaire P."/>
            <person name="Martinez D."/>
            <person name="Meinertzhagen I.A."/>
            <person name="Necula S."/>
            <person name="Nonaka M."/>
            <person name="Putnam N."/>
            <person name="Rash S."/>
            <person name="Saiga H."/>
            <person name="Satake M."/>
            <person name="Terry A."/>
            <person name="Yamada L."/>
            <person name="Wang H.G."/>
            <person name="Awazu S."/>
            <person name="Azumi K."/>
            <person name="Boore J."/>
            <person name="Branno M."/>
            <person name="Chin-Bow S."/>
            <person name="DeSantis R."/>
            <person name="Doyle S."/>
            <person name="Francino P."/>
            <person name="Keys D.N."/>
            <person name="Haga S."/>
            <person name="Hayashi H."/>
            <person name="Hino K."/>
            <person name="Imai K.S."/>
            <person name="Inaba K."/>
            <person name="Kano S."/>
            <person name="Kobayashi K."/>
            <person name="Kobayashi M."/>
            <person name="Lee B.I."/>
            <person name="Makabe K.W."/>
            <person name="Manohar C."/>
            <person name="Matassi G."/>
            <person name="Medina M."/>
            <person name="Mochizuki Y."/>
            <person name="Mount S."/>
            <person name="Morishita T."/>
            <person name="Miura S."/>
            <person name="Nakayama A."/>
            <person name="Nishizaka S."/>
            <person name="Nomoto H."/>
            <person name="Ohta F."/>
            <person name="Oishi K."/>
            <person name="Rigoutsos I."/>
            <person name="Sano M."/>
            <person name="Sasaki A."/>
            <person name="Sasakura Y."/>
            <person name="Shoguchi E."/>
            <person name="Shin-i T."/>
            <person name="Spagnuolo A."/>
            <person name="Stainier D."/>
            <person name="Suzuki M.M."/>
            <person name="Tassy O."/>
            <person name="Takatori N."/>
            <person name="Tokuoka M."/>
            <person name="Yagi K."/>
            <person name="Yoshizaki F."/>
            <person name="Wada S."/>
            <person name="Zhang C."/>
            <person name="Hyatt P.D."/>
            <person name="Larimer F."/>
            <person name="Detter C."/>
            <person name="Doggett N."/>
            <person name="Glavina T."/>
            <person name="Hawkins T."/>
            <person name="Richardson P."/>
            <person name="Lucas S."/>
            <person name="Kohara Y."/>
            <person name="Levine M."/>
            <person name="Satoh N."/>
            <person name="Rokhsar D.S."/>
        </authorList>
    </citation>
    <scope>NUCLEOTIDE SEQUENCE [LARGE SCALE GENOMIC DNA]</scope>
</reference>
<accession>A0A1W2VZM6</accession>
<evidence type="ECO:0000259" key="6">
    <source>
        <dbReference type="PROSITE" id="PS50222"/>
    </source>
</evidence>
<accession>F6X892</accession>
<dbReference type="GO" id="GO:0005737">
    <property type="term" value="C:cytoplasm"/>
    <property type="evidence" value="ECO:0007669"/>
    <property type="project" value="UniProtKB-SubCell"/>
</dbReference>
<dbReference type="PANTHER" id="PTHR46212">
    <property type="entry name" value="PEFLIN"/>
    <property type="match status" value="1"/>
</dbReference>
<dbReference type="Proteomes" id="UP000008144">
    <property type="component" value="Unassembled WGS sequence"/>
</dbReference>
<dbReference type="Ensembl" id="ENSCINT00000003396.3">
    <property type="protein sequence ID" value="ENSCINP00000003396.3"/>
    <property type="gene ID" value="ENSCING00000001684.3"/>
</dbReference>
<dbReference type="Gene3D" id="1.10.238.10">
    <property type="entry name" value="EF-hand"/>
    <property type="match status" value="1"/>
</dbReference>
<protein>
    <submittedName>
        <fullName evidence="7">Sorcin-like</fullName>
    </submittedName>
</protein>
<dbReference type="RefSeq" id="XP_002119334.1">
    <property type="nucleotide sequence ID" value="XM_002119298.4"/>
</dbReference>
<dbReference type="PANTHER" id="PTHR46212:SF3">
    <property type="entry name" value="GH27120P"/>
    <property type="match status" value="1"/>
</dbReference>
<dbReference type="InterPro" id="IPR051426">
    <property type="entry name" value="Peflin/Sorcin_CaBP"/>
</dbReference>
<keyword evidence="2" id="KW-0963">Cytoplasm</keyword>
<dbReference type="InterPro" id="IPR018247">
    <property type="entry name" value="EF_Hand_1_Ca_BS"/>
</dbReference>
<dbReference type="InterPro" id="IPR002048">
    <property type="entry name" value="EF_hand_dom"/>
</dbReference>
<keyword evidence="8" id="KW-1185">Reference proteome</keyword>
<evidence type="ECO:0000256" key="5">
    <source>
        <dbReference type="ARBA" id="ARBA00022837"/>
    </source>
</evidence>
<evidence type="ECO:0000256" key="3">
    <source>
        <dbReference type="ARBA" id="ARBA00022723"/>
    </source>
</evidence>
<keyword evidence="5" id="KW-0106">Calcium</keyword>
<reference evidence="7" key="3">
    <citation type="submission" date="2025-09" db="UniProtKB">
        <authorList>
            <consortium name="Ensembl"/>
        </authorList>
    </citation>
    <scope>IDENTIFICATION</scope>
</reference>
<dbReference type="InParanoid" id="F6X892"/>
<dbReference type="GO" id="GO:0048306">
    <property type="term" value="F:calcium-dependent protein binding"/>
    <property type="evidence" value="ECO:0007669"/>
    <property type="project" value="UniProtKB-ARBA"/>
</dbReference>
<dbReference type="Pfam" id="PF13499">
    <property type="entry name" value="EF-hand_7"/>
    <property type="match status" value="1"/>
</dbReference>
<name>F6X892_CIOIN</name>
<dbReference type="CDD" id="cd16180">
    <property type="entry name" value="EFh_PEF_Group_I"/>
    <property type="match status" value="1"/>
</dbReference>
<dbReference type="GeneTree" id="ENSGT00940000155722"/>
<gene>
    <name evidence="7" type="primary">LOC100176626</name>
</gene>
<sequence length="181" mass="21182">MAANQDAERARLWAKFQACDKDKNGSITVDELRASLLSGCDYQRPFSYEVCRMMMSMYDKNRNGRLTFDEYVNLDGYIRNWYGYFTRNDVNRDGRLEHRDFQTAITGLGFRLNQDFFNQIWMDLMKGAGSNGVVFDQFMHVCIVMQMLTNAWNKRVPNNVTTLEIEHVDFASIIMGIRPIR</sequence>
<evidence type="ECO:0000313" key="7">
    <source>
        <dbReference type="Ensembl" id="ENSCINP00000003396.3"/>
    </source>
</evidence>
<dbReference type="GeneID" id="100176626"/>
<dbReference type="OrthoDB" id="10248537at2759"/>
<evidence type="ECO:0000256" key="2">
    <source>
        <dbReference type="ARBA" id="ARBA00022490"/>
    </source>
</evidence>
<dbReference type="InterPro" id="IPR011992">
    <property type="entry name" value="EF-hand-dom_pair"/>
</dbReference>
<dbReference type="KEGG" id="cin:100176626"/>
<dbReference type="HOGENOM" id="CLU_051357_1_1_1"/>
<dbReference type="PROSITE" id="PS00018">
    <property type="entry name" value="EF_HAND_1"/>
    <property type="match status" value="3"/>
</dbReference>
<reference evidence="7" key="2">
    <citation type="submission" date="2025-08" db="UniProtKB">
        <authorList>
            <consortium name="Ensembl"/>
        </authorList>
    </citation>
    <scope>IDENTIFICATION</scope>
</reference>
<keyword evidence="4" id="KW-0677">Repeat</keyword>
<dbReference type="PROSITE" id="PS50222">
    <property type="entry name" value="EF_HAND_2"/>
    <property type="match status" value="2"/>
</dbReference>
<feature type="domain" description="EF-hand" evidence="6">
    <location>
        <begin position="46"/>
        <end position="81"/>
    </location>
</feature>
<evidence type="ECO:0000256" key="4">
    <source>
        <dbReference type="ARBA" id="ARBA00022737"/>
    </source>
</evidence>
<organism evidence="7 8">
    <name type="scientific">Ciona intestinalis</name>
    <name type="common">Transparent sea squirt</name>
    <name type="synonym">Ascidia intestinalis</name>
    <dbReference type="NCBI Taxonomy" id="7719"/>
    <lineage>
        <taxon>Eukaryota</taxon>
        <taxon>Metazoa</taxon>
        <taxon>Chordata</taxon>
        <taxon>Tunicata</taxon>
        <taxon>Ascidiacea</taxon>
        <taxon>Phlebobranchia</taxon>
        <taxon>Cionidae</taxon>
        <taxon>Ciona</taxon>
    </lineage>
</organism>
<comment type="subcellular location">
    <subcellularLocation>
        <location evidence="1">Cytoplasm</location>
    </subcellularLocation>
</comment>
<dbReference type="SUPFAM" id="SSF47473">
    <property type="entry name" value="EF-hand"/>
    <property type="match status" value="1"/>
</dbReference>
<dbReference type="GO" id="GO:0005509">
    <property type="term" value="F:calcium ion binding"/>
    <property type="evidence" value="ECO:0007669"/>
    <property type="project" value="InterPro"/>
</dbReference>
<feature type="domain" description="EF-hand" evidence="6">
    <location>
        <begin position="7"/>
        <end position="42"/>
    </location>
</feature>